<evidence type="ECO:0000256" key="2">
    <source>
        <dbReference type="ARBA" id="ARBA00038160"/>
    </source>
</evidence>
<dbReference type="EMBL" id="CAJGYO010000012">
    <property type="protein sequence ID" value="CAD6264278.1"/>
    <property type="molecule type" value="Genomic_DNA"/>
</dbReference>
<dbReference type="Proteomes" id="UP000604825">
    <property type="component" value="Unassembled WGS sequence"/>
</dbReference>
<name>A0A811QXR8_9POAL</name>
<reference evidence="4" key="1">
    <citation type="submission" date="2020-10" db="EMBL/GenBank/DDBJ databases">
        <authorList>
            <person name="Han B."/>
            <person name="Lu T."/>
            <person name="Zhao Q."/>
            <person name="Huang X."/>
            <person name="Zhao Y."/>
        </authorList>
    </citation>
    <scope>NUCLEOTIDE SEQUENCE</scope>
</reference>
<comment type="caution">
    <text evidence="4">The sequence shown here is derived from an EMBL/GenBank/DDBJ whole genome shotgun (WGS) entry which is preliminary data.</text>
</comment>
<dbReference type="GO" id="GO:0008033">
    <property type="term" value="P:tRNA processing"/>
    <property type="evidence" value="ECO:0007669"/>
    <property type="project" value="UniProtKB-KW"/>
</dbReference>
<accession>A0A811QXR8</accession>
<keyword evidence="1" id="KW-0819">tRNA processing</keyword>
<proteinExistence type="inferred from homology"/>
<dbReference type="GO" id="GO:0005737">
    <property type="term" value="C:cytoplasm"/>
    <property type="evidence" value="ECO:0007669"/>
    <property type="project" value="TreeGrafter"/>
</dbReference>
<dbReference type="Gene3D" id="3.40.140.10">
    <property type="entry name" value="Cytidine Deaminase, domain 2"/>
    <property type="match status" value="1"/>
</dbReference>
<dbReference type="SUPFAM" id="SSF53927">
    <property type="entry name" value="Cytidine deaminase-like"/>
    <property type="match status" value="1"/>
</dbReference>
<dbReference type="GO" id="GO:0052717">
    <property type="term" value="F:tRNA-specific adenosine-34 deaminase activity"/>
    <property type="evidence" value="ECO:0007669"/>
    <property type="project" value="TreeGrafter"/>
</dbReference>
<dbReference type="OrthoDB" id="3180714at2759"/>
<evidence type="ECO:0000259" key="3">
    <source>
        <dbReference type="PROSITE" id="PS51747"/>
    </source>
</evidence>
<feature type="domain" description="CMP/dCMP-type deaminase" evidence="3">
    <location>
        <begin position="194"/>
        <end position="301"/>
    </location>
</feature>
<dbReference type="PANTHER" id="PTHR11079:SF156">
    <property type="entry name" value="INACTIVE TRNA-SPECIFIC ADENOSINE DEAMINASE-LIKE PROTEIN 3-RELATED"/>
    <property type="match status" value="1"/>
</dbReference>
<dbReference type="PROSITE" id="PS51747">
    <property type="entry name" value="CYT_DCMP_DEAMINASES_2"/>
    <property type="match status" value="1"/>
</dbReference>
<dbReference type="AlphaFoldDB" id="A0A811QXR8"/>
<gene>
    <name evidence="4" type="ORF">NCGR_LOCUS47583</name>
</gene>
<organism evidence="4 5">
    <name type="scientific">Miscanthus lutarioriparius</name>
    <dbReference type="NCBI Taxonomy" id="422564"/>
    <lineage>
        <taxon>Eukaryota</taxon>
        <taxon>Viridiplantae</taxon>
        <taxon>Streptophyta</taxon>
        <taxon>Embryophyta</taxon>
        <taxon>Tracheophyta</taxon>
        <taxon>Spermatophyta</taxon>
        <taxon>Magnoliopsida</taxon>
        <taxon>Liliopsida</taxon>
        <taxon>Poales</taxon>
        <taxon>Poaceae</taxon>
        <taxon>PACMAD clade</taxon>
        <taxon>Panicoideae</taxon>
        <taxon>Andropogonodae</taxon>
        <taxon>Andropogoneae</taxon>
        <taxon>Saccharinae</taxon>
        <taxon>Miscanthus</taxon>
    </lineage>
</organism>
<dbReference type="InterPro" id="IPR016193">
    <property type="entry name" value="Cytidine_deaminase-like"/>
</dbReference>
<evidence type="ECO:0000313" key="5">
    <source>
        <dbReference type="Proteomes" id="UP000604825"/>
    </source>
</evidence>
<keyword evidence="5" id="KW-1185">Reference proteome</keyword>
<protein>
    <recommendedName>
        <fullName evidence="3">CMP/dCMP-type deaminase domain-containing protein</fullName>
    </recommendedName>
</protein>
<evidence type="ECO:0000313" key="4">
    <source>
        <dbReference type="EMBL" id="CAD6264278.1"/>
    </source>
</evidence>
<evidence type="ECO:0000256" key="1">
    <source>
        <dbReference type="ARBA" id="ARBA00022694"/>
    </source>
</evidence>
<dbReference type="PANTHER" id="PTHR11079">
    <property type="entry name" value="CYTOSINE DEAMINASE FAMILY MEMBER"/>
    <property type="match status" value="1"/>
</dbReference>
<comment type="similarity">
    <text evidence="2">Belongs to the cytidine and deoxycytidylate deaminase family. ADAT3 subfamily.</text>
</comment>
<sequence length="343" mass="38149">MAWELIEVPGNLNPSLQDSTVDVVAAKIDPKLANTLIRQLSQVCPLENLRHVKRVRQRTECGGKSELSIILCVSTGSESIKFSEDLQKIVDTYQLPSVLLHQKRSGRNSANFGQHLTILHMSNAAIIVDPSSMQIIAKATDQTHKHDMPVEGNAFSEAKADVTCSLNESTDNDSNLSLPGTFFPKHNSLNMEISSINPWGWMKKRTCGQKPLPYSNGNPENCCDNEPAKRLKTDTKDNEQSASESFCGDLSETSRPYLCTGFDIYLVWEPCTMCAMALVHHRFKRVFYAFPNPVTGALGGVHRNADPTSCSILFGEKDPDLHYGCHFFAQGLQIRPKLVLLYH</sequence>
<dbReference type="GO" id="GO:0005634">
    <property type="term" value="C:nucleus"/>
    <property type="evidence" value="ECO:0007669"/>
    <property type="project" value="TreeGrafter"/>
</dbReference>
<dbReference type="InterPro" id="IPR002125">
    <property type="entry name" value="CMP_dCMP_dom"/>
</dbReference>